<proteinExistence type="predicted"/>
<organism evidence="2 3">
    <name type="scientific">Gordonia rubripertincta</name>
    <name type="common">Rhodococcus corallinus</name>
    <dbReference type="NCBI Taxonomy" id="36822"/>
    <lineage>
        <taxon>Bacteria</taxon>
        <taxon>Bacillati</taxon>
        <taxon>Actinomycetota</taxon>
        <taxon>Actinomycetes</taxon>
        <taxon>Mycobacteriales</taxon>
        <taxon>Gordoniaceae</taxon>
        <taxon>Gordonia</taxon>
    </lineage>
</organism>
<feature type="transmembrane region" description="Helical" evidence="1">
    <location>
        <begin position="154"/>
        <end position="182"/>
    </location>
</feature>
<protein>
    <recommendedName>
        <fullName evidence="4">DUF805 domain-containing protein</fullName>
    </recommendedName>
</protein>
<accession>A0ABT4N2K7</accession>
<keyword evidence="1" id="KW-0472">Membrane</keyword>
<feature type="transmembrane region" description="Helical" evidence="1">
    <location>
        <begin position="77"/>
        <end position="94"/>
    </location>
</feature>
<feature type="transmembrane region" description="Helical" evidence="1">
    <location>
        <begin position="51"/>
        <end position="71"/>
    </location>
</feature>
<dbReference type="EMBL" id="JAPWIE010000010">
    <property type="protein sequence ID" value="MCZ4553514.1"/>
    <property type="molecule type" value="Genomic_DNA"/>
</dbReference>
<reference evidence="2" key="1">
    <citation type="submission" date="2022-12" db="EMBL/GenBank/DDBJ databases">
        <authorList>
            <person name="Krivoruchko A.V."/>
            <person name="Elkin A."/>
        </authorList>
    </citation>
    <scope>NUCLEOTIDE SEQUENCE</scope>
    <source>
        <strain evidence="2">IEGM 1388</strain>
    </source>
</reference>
<dbReference type="RefSeq" id="WP_301574166.1">
    <property type="nucleotide sequence ID" value="NZ_JAPWIE010000010.1"/>
</dbReference>
<name>A0ABT4N2K7_GORRU</name>
<evidence type="ECO:0008006" key="4">
    <source>
        <dbReference type="Google" id="ProtNLM"/>
    </source>
</evidence>
<keyword evidence="1" id="KW-1133">Transmembrane helix</keyword>
<evidence type="ECO:0000256" key="1">
    <source>
        <dbReference type="SAM" id="Phobius"/>
    </source>
</evidence>
<keyword evidence="3" id="KW-1185">Reference proteome</keyword>
<gene>
    <name evidence="2" type="ORF">O4213_26245</name>
</gene>
<sequence>MNHPNSAIPESAKPSWWLRYETWQAHSHEKFLRRWGTRFPRLRNRASSRRLVIALIVSWILVFMCSIAAFFTMWFGLPFIALIAFVFLPVLYVLRAITLNVSDAPAAALDEIQLSTRNAARSLAFTVLWVGMFIPYLLLILISSGADDSVSGQVIYGAGMLLIVLVVAATSIPICIVGWWLADPDPEDYAVYDPPQHTPAPPYVNRNVTNTGGLDQ</sequence>
<feature type="transmembrane region" description="Helical" evidence="1">
    <location>
        <begin position="123"/>
        <end position="142"/>
    </location>
</feature>
<evidence type="ECO:0000313" key="2">
    <source>
        <dbReference type="EMBL" id="MCZ4553514.1"/>
    </source>
</evidence>
<comment type="caution">
    <text evidence="2">The sequence shown here is derived from an EMBL/GenBank/DDBJ whole genome shotgun (WGS) entry which is preliminary data.</text>
</comment>
<dbReference type="Proteomes" id="UP001067235">
    <property type="component" value="Unassembled WGS sequence"/>
</dbReference>
<evidence type="ECO:0000313" key="3">
    <source>
        <dbReference type="Proteomes" id="UP001067235"/>
    </source>
</evidence>
<keyword evidence="1" id="KW-0812">Transmembrane</keyword>